<dbReference type="Proteomes" id="UP000075418">
    <property type="component" value="Unassembled WGS sequence"/>
</dbReference>
<evidence type="ECO:0000313" key="2">
    <source>
        <dbReference type="Proteomes" id="UP000075418"/>
    </source>
</evidence>
<sequence>MNPVIFKYDNITQQLETMLRSYHSWLKDYYITTKPVLITFTNDTLYVNGCVEDTIVFEDSQKILYSLNDIEDYRQPESYYSKCITGDDNVLLTVLYDICRELAIFYIADQRQQNYSEIVESTSDEQKIAFLQQMMMYQYYFLKYKLIDSTPTISYTRQVDKNLKKTLQLCLQYIKEQFDFPMPVDIKISTTEYDFAGQFSAPHSPFDKALIKVTAKDFQYLLAELGRYDAELNICRILLHEVIHYQIWVESTWFIDVEAEEKRVEELEDTHINLFIERYM</sequence>
<comment type="caution">
    <text evidence="1">The sequence shown here is derived from an EMBL/GenBank/DDBJ whole genome shotgun (WGS) entry which is preliminary data.</text>
</comment>
<dbReference type="AlphaFoldDB" id="A0A151A3L2"/>
<reference evidence="1 2" key="1">
    <citation type="submission" date="2016-02" db="EMBL/GenBank/DDBJ databases">
        <title>Draft genome sequence of hydrocarbon degrading Staphylococcus saprophyticus Strain CNV2, isolated from crude-oil contaminated soil from Noonmati Oil Refinery, Guwahati, Assam, India.</title>
        <authorList>
            <person name="Mukherjee A."/>
            <person name="Chettri B."/>
            <person name="Langpoklakpam J."/>
            <person name="Singh A.K."/>
            <person name="Chattopadhyay D.J."/>
        </authorList>
    </citation>
    <scope>NUCLEOTIDE SEQUENCE [LARGE SCALE GENOMIC DNA]</scope>
    <source>
        <strain evidence="1 2">CNV2</strain>
    </source>
</reference>
<proteinExistence type="predicted"/>
<gene>
    <name evidence="1" type="ORF">A0131_04130</name>
</gene>
<evidence type="ECO:0000313" key="1">
    <source>
        <dbReference type="EMBL" id="KYH13989.1"/>
    </source>
</evidence>
<dbReference type="EMBL" id="LUGM01000002">
    <property type="protein sequence ID" value="KYH13989.1"/>
    <property type="molecule type" value="Genomic_DNA"/>
</dbReference>
<protein>
    <submittedName>
        <fullName evidence="1">Uncharacterized protein</fullName>
    </submittedName>
</protein>
<dbReference type="RefSeq" id="WP_061854216.1">
    <property type="nucleotide sequence ID" value="NZ_JADIIQ010000002.1"/>
</dbReference>
<accession>A0A151A3L2</accession>
<name>A0A151A3L2_9STAP</name>
<organism evidence="1 2">
    <name type="scientific">Staphylococcus kloosii</name>
    <dbReference type="NCBI Taxonomy" id="29384"/>
    <lineage>
        <taxon>Bacteria</taxon>
        <taxon>Bacillati</taxon>
        <taxon>Bacillota</taxon>
        <taxon>Bacilli</taxon>
        <taxon>Bacillales</taxon>
        <taxon>Staphylococcaceae</taxon>
        <taxon>Staphylococcus</taxon>
    </lineage>
</organism>